<reference evidence="1 2" key="1">
    <citation type="submission" date="2024-09" db="EMBL/GenBank/DDBJ databases">
        <authorList>
            <person name="Sun Q."/>
            <person name="Mori K."/>
        </authorList>
    </citation>
    <scope>NUCLEOTIDE SEQUENCE [LARGE SCALE GENOMIC DNA]</scope>
    <source>
        <strain evidence="1 2">TBRC 4938</strain>
    </source>
</reference>
<name>A0ABV6AFQ6_9HYPH</name>
<evidence type="ECO:0000313" key="2">
    <source>
        <dbReference type="Proteomes" id="UP001589692"/>
    </source>
</evidence>
<evidence type="ECO:0000313" key="1">
    <source>
        <dbReference type="EMBL" id="MFB9948924.1"/>
    </source>
</evidence>
<accession>A0ABV6AFQ6</accession>
<sequence>MNTYAEQRVMLARMVRAREETRNHLAIVERQIEKRAERMTVTARVKTRQYGRSTSTWTPADERHYHEAAAALRFGRRGEIDALTRMLERQDAAIVTFRARFRVNGDAELWAEPEEMAS</sequence>
<keyword evidence="2" id="KW-1185">Reference proteome</keyword>
<organism evidence="1 2">
    <name type="scientific">Rhizobium puerariae</name>
    <dbReference type="NCBI Taxonomy" id="1585791"/>
    <lineage>
        <taxon>Bacteria</taxon>
        <taxon>Pseudomonadati</taxon>
        <taxon>Pseudomonadota</taxon>
        <taxon>Alphaproteobacteria</taxon>
        <taxon>Hyphomicrobiales</taxon>
        <taxon>Rhizobiaceae</taxon>
        <taxon>Rhizobium/Agrobacterium group</taxon>
        <taxon>Rhizobium</taxon>
    </lineage>
</organism>
<dbReference type="EMBL" id="JBHMAA010000010">
    <property type="protein sequence ID" value="MFB9948924.1"/>
    <property type="molecule type" value="Genomic_DNA"/>
</dbReference>
<gene>
    <name evidence="1" type="ORF">ACFFP0_08695</name>
</gene>
<protein>
    <submittedName>
        <fullName evidence="1">Uncharacterized protein</fullName>
    </submittedName>
</protein>
<comment type="caution">
    <text evidence="1">The sequence shown here is derived from an EMBL/GenBank/DDBJ whole genome shotgun (WGS) entry which is preliminary data.</text>
</comment>
<dbReference type="Proteomes" id="UP001589692">
    <property type="component" value="Unassembled WGS sequence"/>
</dbReference>
<proteinExistence type="predicted"/>
<dbReference type="RefSeq" id="WP_377259093.1">
    <property type="nucleotide sequence ID" value="NZ_JBHMAA010000010.1"/>
</dbReference>